<name>A0ABP1R2G0_9HEXA</name>
<dbReference type="Pfam" id="PF01469">
    <property type="entry name" value="Pentapeptide_2"/>
    <property type="match status" value="1"/>
</dbReference>
<dbReference type="InterPro" id="IPR002989">
    <property type="entry name" value="Mycobac_pentapep"/>
</dbReference>
<reference evidence="2 3" key="1">
    <citation type="submission" date="2024-08" db="EMBL/GenBank/DDBJ databases">
        <authorList>
            <person name="Cucini C."/>
            <person name="Frati F."/>
        </authorList>
    </citation>
    <scope>NUCLEOTIDE SEQUENCE [LARGE SCALE GENOMIC DNA]</scope>
</reference>
<protein>
    <submittedName>
        <fullName evidence="2">Uncharacterized protein</fullName>
    </submittedName>
</protein>
<feature type="signal peptide" evidence="1">
    <location>
        <begin position="1"/>
        <end position="26"/>
    </location>
</feature>
<dbReference type="PROSITE" id="PS51257">
    <property type="entry name" value="PROKAR_LIPOPROTEIN"/>
    <property type="match status" value="1"/>
</dbReference>
<feature type="chain" id="PRO_5045941909" evidence="1">
    <location>
        <begin position="27"/>
        <end position="103"/>
    </location>
</feature>
<comment type="caution">
    <text evidence="2">The sequence shown here is derived from an EMBL/GenBank/DDBJ whole genome shotgun (WGS) entry which is preliminary data.</text>
</comment>
<evidence type="ECO:0000313" key="3">
    <source>
        <dbReference type="Proteomes" id="UP001642540"/>
    </source>
</evidence>
<keyword evidence="1" id="KW-0732">Signal</keyword>
<keyword evidence="3" id="KW-1185">Reference proteome</keyword>
<organism evidence="2 3">
    <name type="scientific">Orchesella dallaii</name>
    <dbReference type="NCBI Taxonomy" id="48710"/>
    <lineage>
        <taxon>Eukaryota</taxon>
        <taxon>Metazoa</taxon>
        <taxon>Ecdysozoa</taxon>
        <taxon>Arthropoda</taxon>
        <taxon>Hexapoda</taxon>
        <taxon>Collembola</taxon>
        <taxon>Entomobryomorpha</taxon>
        <taxon>Entomobryoidea</taxon>
        <taxon>Orchesellidae</taxon>
        <taxon>Orchesellinae</taxon>
        <taxon>Orchesella</taxon>
    </lineage>
</organism>
<evidence type="ECO:0000313" key="2">
    <source>
        <dbReference type="EMBL" id="CAL8117600.1"/>
    </source>
</evidence>
<evidence type="ECO:0000256" key="1">
    <source>
        <dbReference type="SAM" id="SignalP"/>
    </source>
</evidence>
<proteinExistence type="predicted"/>
<sequence length="103" mass="10687">MAAVKLYIQTLAVITLCLLILSCSDACNVGLGNLGFGNVGVGNMGLFNRGVFNGGFSNTGALNRASAMTIGVGNVGTMRRIGVANIIGVPRGRRSIWQNNNES</sequence>
<dbReference type="EMBL" id="CAXLJM020000055">
    <property type="protein sequence ID" value="CAL8117600.1"/>
    <property type="molecule type" value="Genomic_DNA"/>
</dbReference>
<dbReference type="Proteomes" id="UP001642540">
    <property type="component" value="Unassembled WGS sequence"/>
</dbReference>
<accession>A0ABP1R2G0</accession>
<gene>
    <name evidence="2" type="ORF">ODALV1_LOCUS17771</name>
</gene>